<dbReference type="EC" id="3.2.1.1" evidence="10"/>
<evidence type="ECO:0000256" key="5">
    <source>
        <dbReference type="ARBA" id="ARBA00023277"/>
    </source>
</evidence>
<feature type="domain" description="Glycosyl hydrolase family 13 catalytic" evidence="9">
    <location>
        <begin position="6"/>
        <end position="390"/>
    </location>
</feature>
<dbReference type="GO" id="GO:0005975">
    <property type="term" value="P:carbohydrate metabolic process"/>
    <property type="evidence" value="ECO:0007669"/>
    <property type="project" value="InterPro"/>
</dbReference>
<dbReference type="InterPro" id="IPR013780">
    <property type="entry name" value="Glyco_hydro_b"/>
</dbReference>
<dbReference type="AlphaFoldDB" id="A0A7G9GJL6"/>
<dbReference type="SUPFAM" id="SSF51445">
    <property type="entry name" value="(Trans)glycosidases"/>
    <property type="match status" value="1"/>
</dbReference>
<dbReference type="Pfam" id="PF00128">
    <property type="entry name" value="Alpha-amylase"/>
    <property type="match status" value="1"/>
</dbReference>
<dbReference type="SMART" id="SM00642">
    <property type="entry name" value="Aamy"/>
    <property type="match status" value="1"/>
</dbReference>
<evidence type="ECO:0000256" key="3">
    <source>
        <dbReference type="ARBA" id="ARBA00022723"/>
    </source>
</evidence>
<dbReference type="InterPro" id="IPR006047">
    <property type="entry name" value="GH13_cat_dom"/>
</dbReference>
<accession>A0A7G9GJL6</accession>
<evidence type="ECO:0000256" key="6">
    <source>
        <dbReference type="ARBA" id="ARBA00023295"/>
    </source>
</evidence>
<dbReference type="GO" id="GO:0004556">
    <property type="term" value="F:alpha-amylase activity"/>
    <property type="evidence" value="ECO:0007669"/>
    <property type="project" value="UniProtKB-EC"/>
</dbReference>
<sequence length="491" mass="56852">MTKTNGVILQYFEWYLPNQPHLWKLLKQDAKHLADIGITAVWIPPAYKGAAGNQDVGYGVYDLYDLGEFPQKGSIETKYGTKEELLDAINALHMYDIDVYADIVFDHKMGADATEQILAVSVDPRDREEITSNEETIEAWTKFTFPGRNGKYSDYIWNWDDFDGIDYDQATKENRIFRFYGKDWDQQVDGEYQNYDYLMGADIDFQNPDVIQELNRWGSWFVDTTKIDGFRMDAVKHIHFGFYKNWLEKLRKDTGKELFSVGEYWSGDINKLIHYMQVDDYMMSLFDVPLHYHFYDASRSNGHYDMSKLLDGTLVSYDEFKAVTFVDNHDTQIGQSLESWVLDWFKPMAYAMILLRQQGYPCIFYGDYYGIPHNQISGLRDTLDILLYLRKNLAYGIQHDYFDDPHVVGFTRSGDAKHTGGLAVLLSDQMGGQKKMCIDTTYAHVCYRDCLHPEKDSVILDENGCGNFLVDSGSLSIYIPDTDGFFDKKPV</sequence>
<keyword evidence="6 10" id="KW-0326">Glycosidase</keyword>
<keyword evidence="4 10" id="KW-0378">Hydrolase</keyword>
<feature type="binding site" evidence="8">
    <location>
        <position position="202"/>
    </location>
    <ligand>
        <name>Ca(2+)</name>
        <dbReference type="ChEBI" id="CHEBI:29108"/>
        <label>1</label>
    </ligand>
</feature>
<dbReference type="EMBL" id="CP060636">
    <property type="protein sequence ID" value="QNM10998.1"/>
    <property type="molecule type" value="Genomic_DNA"/>
</dbReference>
<evidence type="ECO:0000256" key="2">
    <source>
        <dbReference type="ARBA" id="ARBA00008061"/>
    </source>
</evidence>
<dbReference type="CDD" id="cd11318">
    <property type="entry name" value="AmyAc_bac_fung_AmyA"/>
    <property type="match status" value="1"/>
</dbReference>
<dbReference type="InterPro" id="IPR017853">
    <property type="entry name" value="GH"/>
</dbReference>
<feature type="binding site" evidence="8">
    <location>
        <position position="204"/>
    </location>
    <ligand>
        <name>Ca(2+)</name>
        <dbReference type="ChEBI" id="CHEBI:29108"/>
        <label>2</label>
    </ligand>
</feature>
<dbReference type="Gene3D" id="2.60.40.1180">
    <property type="entry name" value="Golgi alpha-mannosidase II"/>
    <property type="match status" value="1"/>
</dbReference>
<evidence type="ECO:0000313" key="11">
    <source>
        <dbReference type="Proteomes" id="UP000515856"/>
    </source>
</evidence>
<dbReference type="NCBIfam" id="NF006969">
    <property type="entry name" value="PRK09441.1-2"/>
    <property type="match status" value="1"/>
</dbReference>
<evidence type="ECO:0000259" key="9">
    <source>
        <dbReference type="SMART" id="SM00642"/>
    </source>
</evidence>
<evidence type="ECO:0000256" key="1">
    <source>
        <dbReference type="ARBA" id="ARBA00001913"/>
    </source>
</evidence>
<organism evidence="10 11">
    <name type="scientific">[Eubacterium] hominis</name>
    <dbReference type="NCBI Taxonomy" id="2764325"/>
    <lineage>
        <taxon>Bacteria</taxon>
        <taxon>Bacillati</taxon>
        <taxon>Bacillota</taxon>
        <taxon>Erysipelotrichia</taxon>
        <taxon>Erysipelotrichales</taxon>
        <taxon>Erysipelotrichaceae</taxon>
        <taxon>Amedibacillus</taxon>
    </lineage>
</organism>
<dbReference type="NCBIfam" id="NF006968">
    <property type="entry name" value="PRK09441.1-1"/>
    <property type="match status" value="1"/>
</dbReference>
<evidence type="ECO:0000256" key="4">
    <source>
        <dbReference type="ARBA" id="ARBA00022801"/>
    </source>
</evidence>
<feature type="binding site" evidence="8">
    <location>
        <position position="196"/>
    </location>
    <ligand>
        <name>Ca(2+)</name>
        <dbReference type="ChEBI" id="CHEBI:29108"/>
        <label>1</label>
    </ligand>
</feature>
<dbReference type="KEGG" id="ehn:H9Q80_12040"/>
<keyword evidence="8" id="KW-0106">Calcium</keyword>
<dbReference type="RefSeq" id="WP_117453252.1">
    <property type="nucleotide sequence ID" value="NZ_CP060636.1"/>
</dbReference>
<comment type="similarity">
    <text evidence="2">Belongs to the glycosyl hydrolase 13 family.</text>
</comment>
<feature type="binding site" evidence="8">
    <location>
        <position position="106"/>
    </location>
    <ligand>
        <name>Ca(2+)</name>
        <dbReference type="ChEBI" id="CHEBI:29108"/>
        <label>1</label>
    </ligand>
</feature>
<proteinExistence type="inferred from homology"/>
<gene>
    <name evidence="10" type="ORF">H9Q80_12040</name>
</gene>
<feature type="active site" description="Nucleophile" evidence="7">
    <location>
        <position position="233"/>
    </location>
</feature>
<dbReference type="Gene3D" id="3.20.20.80">
    <property type="entry name" value="Glycosidases"/>
    <property type="match status" value="1"/>
</dbReference>
<comment type="cofactor">
    <cofactor evidence="1">
        <name>Ca(2+)</name>
        <dbReference type="ChEBI" id="CHEBI:29108"/>
    </cofactor>
</comment>
<feature type="binding site" evidence="8">
    <location>
        <position position="237"/>
    </location>
    <ligand>
        <name>Ca(2+)</name>
        <dbReference type="ChEBI" id="CHEBI:29108"/>
        <label>1</label>
    </ligand>
</feature>
<evidence type="ECO:0000313" key="10">
    <source>
        <dbReference type="EMBL" id="QNM10998.1"/>
    </source>
</evidence>
<feature type="active site" description="Proton donor" evidence="7">
    <location>
        <position position="263"/>
    </location>
</feature>
<keyword evidence="3 8" id="KW-0479">Metal-binding</keyword>
<dbReference type="GO" id="GO:0005509">
    <property type="term" value="F:calcium ion binding"/>
    <property type="evidence" value="ECO:0007669"/>
    <property type="project" value="InterPro"/>
</dbReference>
<dbReference type="PIRSF" id="PIRSF001021">
    <property type="entry name" value="Alph-amls_thrmst"/>
    <property type="match status" value="1"/>
</dbReference>
<feature type="binding site" evidence="8">
    <location>
        <position position="428"/>
    </location>
    <ligand>
        <name>Ca(2+)</name>
        <dbReference type="ChEBI" id="CHEBI:29108"/>
        <label>3</label>
    </ligand>
</feature>
<evidence type="ECO:0000256" key="8">
    <source>
        <dbReference type="PIRSR" id="PIRSR001021-2"/>
    </source>
</evidence>
<keyword evidence="11" id="KW-1185">Reference proteome</keyword>
<reference evidence="10 11" key="1">
    <citation type="submission" date="2020-08" db="EMBL/GenBank/DDBJ databases">
        <authorList>
            <person name="Liu C."/>
            <person name="Sun Q."/>
        </authorList>
    </citation>
    <scope>NUCLEOTIDE SEQUENCE [LARGE SCALE GENOMIC DNA]</scope>
    <source>
        <strain evidence="10 11">NSJ-61</strain>
    </source>
</reference>
<name>A0A7G9GJL6_9FIRM</name>
<feature type="binding site" evidence="8">
    <location>
        <position position="302"/>
    </location>
    <ligand>
        <name>Ca(2+)</name>
        <dbReference type="ChEBI" id="CHEBI:29108"/>
        <label>3</label>
    </ligand>
</feature>
<dbReference type="PANTHER" id="PTHR43447">
    <property type="entry name" value="ALPHA-AMYLASE"/>
    <property type="match status" value="1"/>
</dbReference>
<dbReference type="SUPFAM" id="SSF51011">
    <property type="entry name" value="Glycosyl hydrolase domain"/>
    <property type="match status" value="1"/>
</dbReference>
<dbReference type="Proteomes" id="UP000515856">
    <property type="component" value="Chromosome"/>
</dbReference>
<dbReference type="InterPro" id="IPR013776">
    <property type="entry name" value="A-amylase_thermo"/>
</dbReference>
<protein>
    <submittedName>
        <fullName evidence="10">Alpha-amylase</fullName>
        <ecNumber evidence="10">3.2.1.1</ecNumber>
    </submittedName>
</protein>
<feature type="binding site" evidence="8">
    <location>
        <position position="185"/>
    </location>
    <ligand>
        <name>Ca(2+)</name>
        <dbReference type="ChEBI" id="CHEBI:29108"/>
        <label>2</label>
    </ligand>
</feature>
<evidence type="ECO:0000256" key="7">
    <source>
        <dbReference type="PIRSR" id="PIRSR001021-1"/>
    </source>
</evidence>
<dbReference type="Gene3D" id="2.40.30.140">
    <property type="match status" value="1"/>
</dbReference>
<feature type="binding site" evidence="8">
    <location>
        <position position="163"/>
    </location>
    <ligand>
        <name>Ca(2+)</name>
        <dbReference type="ChEBI" id="CHEBI:29108"/>
        <label>2</label>
    </ligand>
</feature>
<keyword evidence="5" id="KW-0119">Carbohydrate metabolism</keyword>